<evidence type="ECO:0000259" key="2">
    <source>
        <dbReference type="Pfam" id="PF07510"/>
    </source>
</evidence>
<evidence type="ECO:0000259" key="1">
    <source>
        <dbReference type="Pfam" id="PF03235"/>
    </source>
</evidence>
<dbReference type="InterPro" id="IPR011089">
    <property type="entry name" value="GmrSD_C"/>
</dbReference>
<dbReference type="Pfam" id="PF07510">
    <property type="entry name" value="GmrSD_C"/>
    <property type="match status" value="1"/>
</dbReference>
<dbReference type="Proteomes" id="UP000255070">
    <property type="component" value="Unassembled WGS sequence"/>
</dbReference>
<dbReference type="EMBL" id="UFXL01000001">
    <property type="protein sequence ID" value="SUY78330.1"/>
    <property type="molecule type" value="Genomic_DNA"/>
</dbReference>
<reference evidence="3 4" key="1">
    <citation type="submission" date="2018-06" db="EMBL/GenBank/DDBJ databases">
        <authorList>
            <consortium name="Pathogen Informatics"/>
            <person name="Doyle S."/>
        </authorList>
    </citation>
    <scope>NUCLEOTIDE SEQUENCE [LARGE SCALE GENOMIC DNA]</scope>
    <source>
        <strain evidence="3 4">NCTC10698</strain>
    </source>
</reference>
<dbReference type="AlphaFoldDB" id="A0A8B4S7R0"/>
<sequence length="681" mass="77104">MSDKQKPQLLTVQRVLSDGIYSIPVYQRNYAWGVREIGQLIADVRDYAQRNAQSQAHDYYIGTLVVYERYTEQKAYWEVVDGQQRLTTLSLLVSVLRALHPELAASMQRMPLQFESRAASSHALQAVFSQPLHAAALAWEDATKDSPDDASGASSIWQGRAIIESLLREIPGAERKAFATFLLEQVRLLRVELPPRTDLNHYFEVMNNRGEQLAKHEVLKARLLGTLQRQGQQAAMKVLHAVWDASAVMDRSVQSGFVPAMRKSLFAADGRLLLVKTPQELLRRFEGSDDKAVVPKSLSQLIAAGSSAACVRHQTDKLLAAEEEDDESKAQFGAVINFPNFLLQVLAMMPGDALANTPLDDKHLLTAFEPLLRGDAEQIQEFAYRLLRCRFLLDQHVIKSSVESQSDDEHWQLQRCKFRNDKAVLQWVNAFEVTEQDYGERLRMLQAALHVSYMLPTRKHWLQGVLRWLFRQDVTQAIEAQAFLLALEELTKAFVLEEGSSATYEEIVRREDGFFVSPQPDSGLMKTLPKKLVYGQARLIDFNFLDYLLWLQANGKNETNATEWREFEFTSTRRSVEHLHPQTELFSGNAWADEHLHAFGNLCLVSHAMNSRLSNSGPEDKFKQLMSEKKSQSLKALAMHSVFADQGQWSADSAMCQHAKQMLVLLQNALVSDGLTVCMPS</sequence>
<evidence type="ECO:0000313" key="3">
    <source>
        <dbReference type="EMBL" id="SUY78330.1"/>
    </source>
</evidence>
<keyword evidence="4" id="KW-1185">Reference proteome</keyword>
<dbReference type="InterPro" id="IPR004919">
    <property type="entry name" value="GmrSD_N"/>
</dbReference>
<name>A0A8B4S7R0_COMTE</name>
<dbReference type="PANTHER" id="PTHR35149">
    <property type="entry name" value="SLL5132 PROTEIN"/>
    <property type="match status" value="1"/>
</dbReference>
<feature type="domain" description="GmrSD restriction endonucleases N-terminal" evidence="1">
    <location>
        <begin position="16"/>
        <end position="224"/>
    </location>
</feature>
<dbReference type="PANTHER" id="PTHR35149:SF1">
    <property type="entry name" value="DUF5655 DOMAIN-CONTAINING PROTEIN"/>
    <property type="match status" value="1"/>
</dbReference>
<dbReference type="RefSeq" id="WP_003075636.1">
    <property type="nucleotide sequence ID" value="NZ_BBJZ01000002.1"/>
</dbReference>
<accession>A0A8B4S7R0</accession>
<proteinExistence type="predicted"/>
<dbReference type="Pfam" id="PF03235">
    <property type="entry name" value="GmrSD_N"/>
    <property type="match status" value="1"/>
</dbReference>
<comment type="caution">
    <text evidence="3">The sequence shown here is derived from an EMBL/GenBank/DDBJ whole genome shotgun (WGS) entry which is preliminary data.</text>
</comment>
<feature type="domain" description="GmrSD restriction endonucleases C-terminal" evidence="2">
    <location>
        <begin position="546"/>
        <end position="652"/>
    </location>
</feature>
<evidence type="ECO:0000313" key="4">
    <source>
        <dbReference type="Proteomes" id="UP000255070"/>
    </source>
</evidence>
<gene>
    <name evidence="3" type="ORF">NCTC10698_03244</name>
</gene>
<organism evidence="3 4">
    <name type="scientific">Comamonas testosteroni</name>
    <name type="common">Pseudomonas testosteroni</name>
    <dbReference type="NCBI Taxonomy" id="285"/>
    <lineage>
        <taxon>Bacteria</taxon>
        <taxon>Pseudomonadati</taxon>
        <taxon>Pseudomonadota</taxon>
        <taxon>Betaproteobacteria</taxon>
        <taxon>Burkholderiales</taxon>
        <taxon>Comamonadaceae</taxon>
        <taxon>Comamonas</taxon>
    </lineage>
</organism>
<protein>
    <submittedName>
        <fullName evidence="3">Uncharacterized conserved protein</fullName>
    </submittedName>
</protein>